<feature type="transmembrane region" description="Helical" evidence="2">
    <location>
        <begin position="154"/>
        <end position="173"/>
    </location>
</feature>
<keyword evidence="2" id="KW-1133">Transmembrane helix</keyword>
<organism evidence="3 4">
    <name type="scientific">Pseudonocardia adelaidensis</name>
    <dbReference type="NCBI Taxonomy" id="648754"/>
    <lineage>
        <taxon>Bacteria</taxon>
        <taxon>Bacillati</taxon>
        <taxon>Actinomycetota</taxon>
        <taxon>Actinomycetes</taxon>
        <taxon>Pseudonocardiales</taxon>
        <taxon>Pseudonocardiaceae</taxon>
        <taxon>Pseudonocardia</taxon>
    </lineage>
</organism>
<dbReference type="RefSeq" id="WP_345606792.1">
    <property type="nucleotide sequence ID" value="NZ_BAABJO010000014.1"/>
</dbReference>
<feature type="region of interest" description="Disordered" evidence="1">
    <location>
        <begin position="1"/>
        <end position="30"/>
    </location>
</feature>
<dbReference type="Proteomes" id="UP001500804">
    <property type="component" value="Unassembled WGS sequence"/>
</dbReference>
<sequence length="181" mass="18781">MSDDGRPGAPPTPRSGDPVEPGTGAAVGASEREPGDLARLLLVLGLVGLAVVAALAARDISGRSATWPWLLVVTLLVLTLWEAAVQARRVLVSRRAGRPDGASAGRAPGTAARRRAFYAAWLLGLAVTALTAGFGWATLVFLPVYQWAAGSRSIVRIGLVTAGVVVAFHLLFAELAGIPIW</sequence>
<keyword evidence="2" id="KW-0472">Membrane</keyword>
<evidence type="ECO:0000256" key="2">
    <source>
        <dbReference type="SAM" id="Phobius"/>
    </source>
</evidence>
<protein>
    <recommendedName>
        <fullName evidence="5">Tripartite tricarboxylate transporter TctB family protein</fullName>
    </recommendedName>
</protein>
<gene>
    <name evidence="3" type="ORF">GCM10023320_40820</name>
</gene>
<keyword evidence="4" id="KW-1185">Reference proteome</keyword>
<feature type="transmembrane region" description="Helical" evidence="2">
    <location>
        <begin position="116"/>
        <end position="142"/>
    </location>
</feature>
<evidence type="ECO:0000256" key="1">
    <source>
        <dbReference type="SAM" id="MobiDB-lite"/>
    </source>
</evidence>
<reference evidence="4" key="1">
    <citation type="journal article" date="2019" name="Int. J. Syst. Evol. Microbiol.">
        <title>The Global Catalogue of Microorganisms (GCM) 10K type strain sequencing project: providing services to taxonomists for standard genome sequencing and annotation.</title>
        <authorList>
            <consortium name="The Broad Institute Genomics Platform"/>
            <consortium name="The Broad Institute Genome Sequencing Center for Infectious Disease"/>
            <person name="Wu L."/>
            <person name="Ma J."/>
        </authorList>
    </citation>
    <scope>NUCLEOTIDE SEQUENCE [LARGE SCALE GENOMIC DNA]</scope>
    <source>
        <strain evidence="4">JCM 18302</strain>
    </source>
</reference>
<evidence type="ECO:0000313" key="3">
    <source>
        <dbReference type="EMBL" id="GAA5125852.1"/>
    </source>
</evidence>
<evidence type="ECO:0008006" key="5">
    <source>
        <dbReference type="Google" id="ProtNLM"/>
    </source>
</evidence>
<proteinExistence type="predicted"/>
<dbReference type="EMBL" id="BAABJO010000014">
    <property type="protein sequence ID" value="GAA5125852.1"/>
    <property type="molecule type" value="Genomic_DNA"/>
</dbReference>
<comment type="caution">
    <text evidence="3">The sequence shown here is derived from an EMBL/GenBank/DDBJ whole genome shotgun (WGS) entry which is preliminary data.</text>
</comment>
<keyword evidence="2" id="KW-0812">Transmembrane</keyword>
<feature type="transmembrane region" description="Helical" evidence="2">
    <location>
        <begin position="40"/>
        <end position="60"/>
    </location>
</feature>
<feature type="transmembrane region" description="Helical" evidence="2">
    <location>
        <begin position="66"/>
        <end position="85"/>
    </location>
</feature>
<accession>A0ABP9NLD8</accession>
<name>A0ABP9NLD8_9PSEU</name>
<evidence type="ECO:0000313" key="4">
    <source>
        <dbReference type="Proteomes" id="UP001500804"/>
    </source>
</evidence>